<organism evidence="2 3">
    <name type="scientific">Gigaspora margarita</name>
    <dbReference type="NCBI Taxonomy" id="4874"/>
    <lineage>
        <taxon>Eukaryota</taxon>
        <taxon>Fungi</taxon>
        <taxon>Fungi incertae sedis</taxon>
        <taxon>Mucoromycota</taxon>
        <taxon>Glomeromycotina</taxon>
        <taxon>Glomeromycetes</taxon>
        <taxon>Diversisporales</taxon>
        <taxon>Gigasporaceae</taxon>
        <taxon>Gigaspora</taxon>
    </lineage>
</organism>
<sequence>KIIENAIIKVEKKILSSKDIKNELEKQSPRSKESWSESAKEKKARWFVEIERRTFLNNVSKLVKDEFQLDKKVQQTVRPPLSKHKKDKRSKDWIIFEDQRSKSWMLGRIEKKKKRKLSVEHWVERKEK</sequence>
<feature type="non-terminal residue" evidence="2">
    <location>
        <position position="1"/>
    </location>
</feature>
<keyword evidence="3" id="KW-1185">Reference proteome</keyword>
<dbReference type="Proteomes" id="UP000789901">
    <property type="component" value="Unassembled WGS sequence"/>
</dbReference>
<evidence type="ECO:0000256" key="1">
    <source>
        <dbReference type="SAM" id="MobiDB-lite"/>
    </source>
</evidence>
<protein>
    <submittedName>
        <fullName evidence="2">20859_t:CDS:1</fullName>
    </submittedName>
</protein>
<comment type="caution">
    <text evidence="2">The sequence shown here is derived from an EMBL/GenBank/DDBJ whole genome shotgun (WGS) entry which is preliminary data.</text>
</comment>
<dbReference type="EMBL" id="CAJVQB010023526">
    <property type="protein sequence ID" value="CAG8802100.1"/>
    <property type="molecule type" value="Genomic_DNA"/>
</dbReference>
<name>A0ABN7VVI9_GIGMA</name>
<accession>A0ABN7VVI9</accession>
<proteinExistence type="predicted"/>
<feature type="region of interest" description="Disordered" evidence="1">
    <location>
        <begin position="21"/>
        <end position="42"/>
    </location>
</feature>
<evidence type="ECO:0000313" key="2">
    <source>
        <dbReference type="EMBL" id="CAG8802100.1"/>
    </source>
</evidence>
<evidence type="ECO:0000313" key="3">
    <source>
        <dbReference type="Proteomes" id="UP000789901"/>
    </source>
</evidence>
<gene>
    <name evidence="2" type="ORF">GMARGA_LOCUS23348</name>
</gene>
<reference evidence="2 3" key="1">
    <citation type="submission" date="2021-06" db="EMBL/GenBank/DDBJ databases">
        <authorList>
            <person name="Kallberg Y."/>
            <person name="Tangrot J."/>
            <person name="Rosling A."/>
        </authorList>
    </citation>
    <scope>NUCLEOTIDE SEQUENCE [LARGE SCALE GENOMIC DNA]</scope>
    <source>
        <strain evidence="2 3">120-4 pot B 10/14</strain>
    </source>
</reference>